<comment type="catalytic activity">
    <reaction evidence="5">
        <text>L-proline + a quinone = (S)-1-pyrroline-5-carboxylate + a quinol + H(+)</text>
        <dbReference type="Rhea" id="RHEA:23784"/>
        <dbReference type="ChEBI" id="CHEBI:15378"/>
        <dbReference type="ChEBI" id="CHEBI:17388"/>
        <dbReference type="ChEBI" id="CHEBI:24646"/>
        <dbReference type="ChEBI" id="CHEBI:60039"/>
        <dbReference type="ChEBI" id="CHEBI:132124"/>
        <dbReference type="EC" id="1.5.5.2"/>
    </reaction>
</comment>
<dbReference type="PANTHER" id="PTHR13914:SF0">
    <property type="entry name" value="PROLINE DEHYDROGENASE 1, MITOCHONDRIAL"/>
    <property type="match status" value="1"/>
</dbReference>
<comment type="pathway">
    <text evidence="1">Amino-acid degradation; L-proline degradation into L-glutamate; L-glutamate from L-proline: step 1/2.</text>
</comment>
<dbReference type="SUPFAM" id="SSF49899">
    <property type="entry name" value="Concanavalin A-like lectins/glucanases"/>
    <property type="match status" value="1"/>
</dbReference>
<evidence type="ECO:0000256" key="1">
    <source>
        <dbReference type="ARBA" id="ARBA00004739"/>
    </source>
</evidence>
<gene>
    <name evidence="8" type="ORF">GBAR_LOCUS18698</name>
</gene>
<evidence type="ECO:0000256" key="4">
    <source>
        <dbReference type="ARBA" id="ARBA00023062"/>
    </source>
</evidence>
<dbReference type="GO" id="GO:0005739">
    <property type="term" value="C:mitochondrion"/>
    <property type="evidence" value="ECO:0007669"/>
    <property type="project" value="TreeGrafter"/>
</dbReference>
<keyword evidence="6" id="KW-0812">Transmembrane</keyword>
<evidence type="ECO:0000256" key="6">
    <source>
        <dbReference type="SAM" id="Phobius"/>
    </source>
</evidence>
<comment type="similarity">
    <text evidence="2 5">Belongs to the proline oxidase family.</text>
</comment>
<reference evidence="8" key="1">
    <citation type="submission" date="2023-03" db="EMBL/GenBank/DDBJ databases">
        <authorList>
            <person name="Steffen K."/>
            <person name="Cardenas P."/>
        </authorList>
    </citation>
    <scope>NUCLEOTIDE SEQUENCE</scope>
</reference>
<feature type="domain" description="L-type lectin-like" evidence="7">
    <location>
        <begin position="528"/>
        <end position="737"/>
    </location>
</feature>
<comment type="cofactor">
    <cofactor evidence="5">
        <name>FAD</name>
        <dbReference type="ChEBI" id="CHEBI:57692"/>
    </cofactor>
</comment>
<feature type="transmembrane region" description="Helical" evidence="6">
    <location>
        <begin position="760"/>
        <end position="783"/>
    </location>
</feature>
<organism evidence="8 9">
    <name type="scientific">Geodia barretti</name>
    <name type="common">Barrett's horny sponge</name>
    <dbReference type="NCBI Taxonomy" id="519541"/>
    <lineage>
        <taxon>Eukaryota</taxon>
        <taxon>Metazoa</taxon>
        <taxon>Porifera</taxon>
        <taxon>Demospongiae</taxon>
        <taxon>Heteroscleromorpha</taxon>
        <taxon>Tetractinellida</taxon>
        <taxon>Astrophorina</taxon>
        <taxon>Geodiidae</taxon>
        <taxon>Geodia</taxon>
    </lineage>
</organism>
<dbReference type="InterPro" id="IPR005052">
    <property type="entry name" value="Lectin_leg"/>
</dbReference>
<keyword evidence="6" id="KW-1133">Transmembrane helix</keyword>
<dbReference type="GO" id="GO:0071949">
    <property type="term" value="F:FAD binding"/>
    <property type="evidence" value="ECO:0007669"/>
    <property type="project" value="TreeGrafter"/>
</dbReference>
<dbReference type="InterPro" id="IPR029041">
    <property type="entry name" value="FAD-linked_oxidoreductase-like"/>
</dbReference>
<accession>A0AA35WTF4</accession>
<dbReference type="EC" id="1.5.5.2" evidence="5"/>
<dbReference type="GO" id="GO:0004657">
    <property type="term" value="F:proline dehydrogenase activity"/>
    <property type="evidence" value="ECO:0007669"/>
    <property type="project" value="UniProtKB-EC"/>
</dbReference>
<dbReference type="Gene3D" id="3.20.20.220">
    <property type="match status" value="1"/>
</dbReference>
<evidence type="ECO:0000313" key="9">
    <source>
        <dbReference type="Proteomes" id="UP001174909"/>
    </source>
</evidence>
<keyword evidence="5" id="KW-0274">FAD</keyword>
<keyword evidence="5" id="KW-0285">Flavoprotein</keyword>
<dbReference type="AlphaFoldDB" id="A0AA35WTF4"/>
<dbReference type="InterPro" id="IPR002872">
    <property type="entry name" value="Proline_DH_dom"/>
</dbReference>
<keyword evidence="3 5" id="KW-0560">Oxidoreductase</keyword>
<keyword evidence="4 5" id="KW-0642">Proline metabolism</keyword>
<dbReference type="GO" id="GO:0016020">
    <property type="term" value="C:membrane"/>
    <property type="evidence" value="ECO:0007669"/>
    <property type="project" value="InterPro"/>
</dbReference>
<sequence>MSGYGRFLMRGTAGLFREGRLYCTSARSASGSFSPHSSSVLAAKSLGEVVRSWMVFKLLSFDWIVRNSLTLFNVSTRLLGPGLTRQLLRASIGGQFMGGFSEDEARGVAQRMAEQNMCSIWSFSVEQDLSEKGVGLSQQEAKFDEVTERYLKTISLSGVHNYLESPVKMAAIKVTAIVQPHILFNHNQLLPIPVLQFKLSQMLGAVQCQVEWLDLGEPTEAAEKKRIEVAQRMSRFKVGEELEETSQARGCEVSPWTATEKEQLARLTERLDKIGECAVREGVGVLMDAEESRLQPAIHHLTVHHMMPRFNTSKPFIYNTIQMYRKRSLEALLVDISAAKIAGFRYGAKLEATDANYDRGVRCVLEEIARGTPESGVGGFLVATHNRESVERAVRLMQELGIPSNTDAVCFGQHIGMTDYIAYALVERGYTVQKYLPFGEVKDVIPFLLRRANEYNKTSESAQFERQLYRREIGRRAPREVATFELRKKASWWPERKSMPRLWVCCVLVAWVSSPGGCAENVMSSESGYLMRQHSLAAPYQGTGLEIPYWEFGGASVVTSSYVRLTPDRQSKQGNLWNPVPFRVHNWEVVVQFSVHGQGQNLFGDGFALWYTKNRGNLGPIFGSSDYFTGLGIFFDTYSNYNGDHTHEHPYISAMINNGSMHYDHDRDGTHSQVAGCTVLFRNSPHDTFVAVTYIDRTLTVHNHDIIAVKTYDIGGVQEGGTIAEELDWSTVVPHAKDAEAPRPHVDTIPPWFGPNMYRAISAGMLLLLVIGVVAVVGGVWFVRAQSKRKKHFF</sequence>
<evidence type="ECO:0000256" key="5">
    <source>
        <dbReference type="RuleBase" id="RU364054"/>
    </source>
</evidence>
<proteinExistence type="inferred from homology"/>
<protein>
    <recommendedName>
        <fullName evidence="5">Proline dehydrogenase</fullName>
        <ecNumber evidence="5">1.5.5.2</ecNumber>
    </recommendedName>
</protein>
<keyword evidence="6" id="KW-0472">Membrane</keyword>
<evidence type="ECO:0000256" key="3">
    <source>
        <dbReference type="ARBA" id="ARBA00023002"/>
    </source>
</evidence>
<keyword evidence="9" id="KW-1185">Reference proteome</keyword>
<evidence type="ECO:0000313" key="8">
    <source>
        <dbReference type="EMBL" id="CAI8033158.1"/>
    </source>
</evidence>
<dbReference type="InterPro" id="IPR015659">
    <property type="entry name" value="Proline_oxidase"/>
</dbReference>
<dbReference type="PANTHER" id="PTHR13914">
    <property type="entry name" value="PROLINE OXIDASE"/>
    <property type="match status" value="1"/>
</dbReference>
<dbReference type="GO" id="GO:0010133">
    <property type="term" value="P:L-proline catabolic process to L-glutamate"/>
    <property type="evidence" value="ECO:0007669"/>
    <property type="project" value="TreeGrafter"/>
</dbReference>
<dbReference type="Pfam" id="PF01619">
    <property type="entry name" value="Pro_dh"/>
    <property type="match status" value="2"/>
</dbReference>
<comment type="function">
    <text evidence="5">Converts proline to delta-1-pyrroline-5-carboxylate.</text>
</comment>
<evidence type="ECO:0000256" key="2">
    <source>
        <dbReference type="ARBA" id="ARBA00005869"/>
    </source>
</evidence>
<dbReference type="InterPro" id="IPR013320">
    <property type="entry name" value="ConA-like_dom_sf"/>
</dbReference>
<dbReference type="Gene3D" id="2.60.120.200">
    <property type="match status" value="1"/>
</dbReference>
<name>A0AA35WTF4_GEOBA</name>
<dbReference type="EMBL" id="CASHTH010002643">
    <property type="protein sequence ID" value="CAI8033158.1"/>
    <property type="molecule type" value="Genomic_DNA"/>
</dbReference>
<evidence type="ECO:0000259" key="7">
    <source>
        <dbReference type="PROSITE" id="PS51328"/>
    </source>
</evidence>
<dbReference type="PROSITE" id="PS51328">
    <property type="entry name" value="L_LECTIN_LIKE"/>
    <property type="match status" value="1"/>
</dbReference>
<dbReference type="SUPFAM" id="SSF51730">
    <property type="entry name" value="FAD-linked oxidoreductase"/>
    <property type="match status" value="1"/>
</dbReference>
<dbReference type="Pfam" id="PF03388">
    <property type="entry name" value="Lectin_leg-like"/>
    <property type="match status" value="1"/>
</dbReference>
<dbReference type="Proteomes" id="UP001174909">
    <property type="component" value="Unassembled WGS sequence"/>
</dbReference>
<comment type="caution">
    <text evidence="8">The sequence shown here is derived from an EMBL/GenBank/DDBJ whole genome shotgun (WGS) entry which is preliminary data.</text>
</comment>